<evidence type="ECO:0000313" key="4">
    <source>
        <dbReference type="EMBL" id="QTX12336.1"/>
    </source>
</evidence>
<keyword evidence="1" id="KW-0175">Coiled coil</keyword>
<dbReference type="InterPro" id="IPR011990">
    <property type="entry name" value="TPR-like_helical_dom_sf"/>
</dbReference>
<dbReference type="Gene3D" id="1.25.40.10">
    <property type="entry name" value="Tetratricopeptide repeat domain"/>
    <property type="match status" value="1"/>
</dbReference>
<organism evidence="4">
    <name type="scientific">Thiothrix fructosivorans</name>
    <dbReference type="NCBI Taxonomy" id="111770"/>
    <lineage>
        <taxon>Bacteria</taxon>
        <taxon>Pseudomonadati</taxon>
        <taxon>Pseudomonadota</taxon>
        <taxon>Gammaproteobacteria</taxon>
        <taxon>Thiotrichales</taxon>
        <taxon>Thiotrichaceae</taxon>
        <taxon>Thiothrix</taxon>
    </lineage>
</organism>
<accession>A0A8B0SLY7</accession>
<proteinExistence type="predicted"/>
<protein>
    <submittedName>
        <fullName evidence="4">Uncharacterized protein</fullName>
    </submittedName>
</protein>
<dbReference type="Proteomes" id="UP000664466">
    <property type="component" value="Unassembled WGS sequence"/>
</dbReference>
<name>A0A8B0SLY7_9GAMM</name>
<feature type="region of interest" description="Disordered" evidence="2">
    <location>
        <begin position="254"/>
        <end position="284"/>
    </location>
</feature>
<dbReference type="SUPFAM" id="SSF48452">
    <property type="entry name" value="TPR-like"/>
    <property type="match status" value="1"/>
</dbReference>
<gene>
    <name evidence="4" type="ORF">J1836_008435</name>
    <name evidence="3" type="ORF">J1836_04390</name>
</gene>
<reference evidence="4" key="2">
    <citation type="submission" date="2021-04" db="EMBL/GenBank/DDBJ databases">
        <title>Complete Genome and methylome analysis of Thiothrix fructosivorans ATCC 49748.</title>
        <authorList>
            <person name="Fomenkov A."/>
            <person name="Sun L."/>
            <person name="Vincze T."/>
            <person name="Grabovich M.Y."/>
            <person name="Roberts R.J."/>
        </authorList>
    </citation>
    <scope>NUCLEOTIDE SEQUENCE</scope>
    <source>
        <strain evidence="4">ATCC 49748</strain>
    </source>
</reference>
<feature type="coiled-coil region" evidence="1">
    <location>
        <begin position="525"/>
        <end position="552"/>
    </location>
</feature>
<dbReference type="EMBL" id="CP072748">
    <property type="protein sequence ID" value="QTX12336.1"/>
    <property type="molecule type" value="Genomic_DNA"/>
</dbReference>
<evidence type="ECO:0000256" key="1">
    <source>
        <dbReference type="SAM" id="Coils"/>
    </source>
</evidence>
<keyword evidence="5" id="KW-1185">Reference proteome</keyword>
<dbReference type="AlphaFoldDB" id="A0A8B0SLY7"/>
<evidence type="ECO:0000313" key="5">
    <source>
        <dbReference type="Proteomes" id="UP000664466"/>
    </source>
</evidence>
<dbReference type="EMBL" id="JAFMPM010000006">
    <property type="protein sequence ID" value="MBO0612170.1"/>
    <property type="molecule type" value="Genomic_DNA"/>
</dbReference>
<feature type="compositionally biased region" description="Low complexity" evidence="2">
    <location>
        <begin position="261"/>
        <end position="284"/>
    </location>
</feature>
<evidence type="ECO:0000256" key="2">
    <source>
        <dbReference type="SAM" id="MobiDB-lite"/>
    </source>
</evidence>
<reference evidence="3 5" key="1">
    <citation type="submission" date="2021-03" db="EMBL/GenBank/DDBJ databases">
        <title>Draft genome and methylome analysis of Thiotrix fructosivoruns ATCC 49748.</title>
        <authorList>
            <person name="Fomenkov A."/>
            <person name="Grabovich M.Y."/>
            <person name="Roberts R.J."/>
        </authorList>
    </citation>
    <scope>NUCLEOTIDE SEQUENCE [LARGE SCALE GENOMIC DNA]</scope>
    <source>
        <strain evidence="3 5">ATCC 49748</strain>
    </source>
</reference>
<dbReference type="RefSeq" id="WP_207249871.1">
    <property type="nucleotide sequence ID" value="NZ_JAFMPM010000006.1"/>
</dbReference>
<sequence>MSESQLVDLVVVGHTSEKSVETLVRDILTLLNDHSAHLEFKLSDALLFNNGMVSIRDNIGTDEAQAISQKLSTLGVQCLLRPTLQIVPKDLETDDTSEAATYTCPACGHKQAKLKTSNIGRMDACEACGIVGERYQKKQRFQQVVQSESQRNDNDRAKRIREVLERAKLDEEAMLQQEARKHLGLAEKPDNIGIKIAGVVAAFSIAFGGLYYYNQPTPAELAQQAEIAAKAQADKEAAQSAALDKAVEKANAISEKLGNMPASEPSETTTAATPESAADTTAASETQITAALKADTQAPETPVAATEKKVQTDVSASAISEMEGQQLTPMRFQISQEEHTENRRRIQQLLKLDEVDLTETLITRTQEAYPRTLLLLDIAEWQLQQQKTENARQTIARIQQELTQTQDITQQALILGAISKAHLLLDEWEQGGKSLQQAIVKASELTPLAAQMNLLIRIANEQALFGNQIAARQVLESATTLSAKLPEGVEPRSSSFVQLASGYAMLTDFAEANKCLPKIEDSGKRQKLVEFIDKLQHRVEQVRAEYLQTAQTTPP</sequence>
<evidence type="ECO:0000313" key="3">
    <source>
        <dbReference type="EMBL" id="MBO0612170.1"/>
    </source>
</evidence>